<proteinExistence type="predicted"/>
<dbReference type="Pfam" id="PF00072">
    <property type="entry name" value="Response_reg"/>
    <property type="match status" value="1"/>
</dbReference>
<dbReference type="SMART" id="SM00448">
    <property type="entry name" value="REC"/>
    <property type="match status" value="1"/>
</dbReference>
<dbReference type="CDD" id="cd17557">
    <property type="entry name" value="REC_Rcp-like"/>
    <property type="match status" value="1"/>
</dbReference>
<dbReference type="EMBL" id="JAJLJH010000003">
    <property type="protein sequence ID" value="MCK9687114.1"/>
    <property type="molecule type" value="Genomic_DNA"/>
</dbReference>
<feature type="domain" description="Response regulatory" evidence="2">
    <location>
        <begin position="6"/>
        <end position="133"/>
    </location>
</feature>
<dbReference type="Gene3D" id="3.40.50.2300">
    <property type="match status" value="1"/>
</dbReference>
<gene>
    <name evidence="3" type="ORF">LPC04_15490</name>
</gene>
<dbReference type="InterPro" id="IPR052893">
    <property type="entry name" value="TCS_response_regulator"/>
</dbReference>
<dbReference type="RefSeq" id="WP_275683146.1">
    <property type="nucleotide sequence ID" value="NZ_JAJLJH010000003.1"/>
</dbReference>
<keyword evidence="1" id="KW-0597">Phosphoprotein</keyword>
<sequence length="157" mass="17353">MINLGRILLVEDDPKDVELTLTALDEFNLANEVHVARDGAEALDYLYCAGAFQQRPQGLPAVMLLDLKLPKVDGLEVLKRIKDDEAMRMIPVVVLTSSREERDMVASYKLGVNAYVVKPVDFREFVSAIKELGVFWAIINEAPPGSVGKKNRLAGGQ</sequence>
<dbReference type="SUPFAM" id="SSF52172">
    <property type="entry name" value="CheY-like"/>
    <property type="match status" value="1"/>
</dbReference>
<evidence type="ECO:0000259" key="2">
    <source>
        <dbReference type="PROSITE" id="PS50110"/>
    </source>
</evidence>
<accession>A0A9X1YIH0</accession>
<dbReference type="InterPro" id="IPR001789">
    <property type="entry name" value="Sig_transdc_resp-reg_receiver"/>
</dbReference>
<dbReference type="PROSITE" id="PS50110">
    <property type="entry name" value="RESPONSE_REGULATORY"/>
    <property type="match status" value="1"/>
</dbReference>
<organism evidence="3 4">
    <name type="scientific">Scleromatobacter humisilvae</name>
    <dbReference type="NCBI Taxonomy" id="2897159"/>
    <lineage>
        <taxon>Bacteria</taxon>
        <taxon>Pseudomonadati</taxon>
        <taxon>Pseudomonadota</taxon>
        <taxon>Betaproteobacteria</taxon>
        <taxon>Burkholderiales</taxon>
        <taxon>Sphaerotilaceae</taxon>
        <taxon>Scleromatobacter</taxon>
    </lineage>
</organism>
<feature type="modified residue" description="4-aspartylphosphate" evidence="1">
    <location>
        <position position="66"/>
    </location>
</feature>
<comment type="caution">
    <text evidence="3">The sequence shown here is derived from an EMBL/GenBank/DDBJ whole genome shotgun (WGS) entry which is preliminary data.</text>
</comment>
<reference evidence="3" key="1">
    <citation type="submission" date="2021-11" db="EMBL/GenBank/DDBJ databases">
        <title>BS-T2-15 a new species belonging to the Comamonadaceae family isolated from the soil of a French oak forest.</title>
        <authorList>
            <person name="Mieszkin S."/>
            <person name="Alain K."/>
        </authorList>
    </citation>
    <scope>NUCLEOTIDE SEQUENCE</scope>
    <source>
        <strain evidence="3">BS-T2-15</strain>
    </source>
</reference>
<dbReference type="Proteomes" id="UP001139353">
    <property type="component" value="Unassembled WGS sequence"/>
</dbReference>
<evidence type="ECO:0000313" key="3">
    <source>
        <dbReference type="EMBL" id="MCK9687114.1"/>
    </source>
</evidence>
<dbReference type="PANTHER" id="PTHR44520:SF1">
    <property type="entry name" value="TWO-COMPONENT SYSTEM REGULATORY PROTEIN"/>
    <property type="match status" value="1"/>
</dbReference>
<name>A0A9X1YIH0_9BURK</name>
<evidence type="ECO:0000256" key="1">
    <source>
        <dbReference type="PROSITE-ProRule" id="PRU00169"/>
    </source>
</evidence>
<dbReference type="PANTHER" id="PTHR44520">
    <property type="entry name" value="RESPONSE REGULATOR RCP1-RELATED"/>
    <property type="match status" value="1"/>
</dbReference>
<dbReference type="InterPro" id="IPR011006">
    <property type="entry name" value="CheY-like_superfamily"/>
</dbReference>
<protein>
    <submittedName>
        <fullName evidence="3">Response regulator</fullName>
    </submittedName>
</protein>
<evidence type="ECO:0000313" key="4">
    <source>
        <dbReference type="Proteomes" id="UP001139353"/>
    </source>
</evidence>
<keyword evidence="4" id="KW-1185">Reference proteome</keyword>
<dbReference type="AlphaFoldDB" id="A0A9X1YIH0"/>
<dbReference type="GO" id="GO:0000160">
    <property type="term" value="P:phosphorelay signal transduction system"/>
    <property type="evidence" value="ECO:0007669"/>
    <property type="project" value="InterPro"/>
</dbReference>